<dbReference type="SUPFAM" id="SSF53067">
    <property type="entry name" value="Actin-like ATPase domain"/>
    <property type="match status" value="2"/>
</dbReference>
<dbReference type="InterPro" id="IPR043129">
    <property type="entry name" value="ATPase_NBD"/>
</dbReference>
<dbReference type="PANTHER" id="PTHR43190:SF3">
    <property type="entry name" value="N-ACETYL-D-GLUCOSAMINE KINASE"/>
    <property type="match status" value="1"/>
</dbReference>
<dbReference type="RefSeq" id="WP_162449537.1">
    <property type="nucleotide sequence ID" value="NZ_WLZY01000002.1"/>
</dbReference>
<dbReference type="Proteomes" id="UP000460435">
    <property type="component" value="Unassembled WGS sequence"/>
</dbReference>
<keyword evidence="3" id="KW-1185">Reference proteome</keyword>
<feature type="domain" description="ATPase BadF/BadG/BcrA/BcrD type" evidence="1">
    <location>
        <begin position="7"/>
        <end position="278"/>
    </location>
</feature>
<evidence type="ECO:0000313" key="3">
    <source>
        <dbReference type="Proteomes" id="UP000460435"/>
    </source>
</evidence>
<comment type="caution">
    <text evidence="2">The sequence shown here is derived from an EMBL/GenBank/DDBJ whole genome shotgun (WGS) entry which is preliminary data.</text>
</comment>
<organism evidence="2 3">
    <name type="scientific">Phytoactinopolyspora mesophila</name>
    <dbReference type="NCBI Taxonomy" id="2650750"/>
    <lineage>
        <taxon>Bacteria</taxon>
        <taxon>Bacillati</taxon>
        <taxon>Actinomycetota</taxon>
        <taxon>Actinomycetes</taxon>
        <taxon>Jiangellales</taxon>
        <taxon>Jiangellaceae</taxon>
        <taxon>Phytoactinopolyspora</taxon>
    </lineage>
</organism>
<dbReference type="Pfam" id="PF01869">
    <property type="entry name" value="BcrAD_BadFG"/>
    <property type="match status" value="1"/>
</dbReference>
<reference evidence="2 3" key="1">
    <citation type="submission" date="2019-11" db="EMBL/GenBank/DDBJ databases">
        <authorList>
            <person name="Li X.-J."/>
            <person name="Feng X.-M."/>
        </authorList>
    </citation>
    <scope>NUCLEOTIDE SEQUENCE [LARGE SCALE GENOMIC DNA]</scope>
    <source>
        <strain evidence="2 3">XMNu-373</strain>
    </source>
</reference>
<evidence type="ECO:0000259" key="1">
    <source>
        <dbReference type="Pfam" id="PF01869"/>
    </source>
</evidence>
<name>A0A7K3M0N3_9ACTN</name>
<protein>
    <submittedName>
        <fullName evidence="2">ATPase</fullName>
    </submittedName>
</protein>
<gene>
    <name evidence="2" type="ORF">F7O44_07085</name>
</gene>
<evidence type="ECO:0000313" key="2">
    <source>
        <dbReference type="EMBL" id="NDL56834.1"/>
    </source>
</evidence>
<accession>A0A7K3M0N3</accession>
<sequence>MTTLVAVGIDAGGTGTRAVAVTADGVRVGAGKAGGGNPLANGLDAAVTNLADAVRAALGPTDPRSVTSVVLGLAGRCALEQPQVRQAYDDALRALGIGAELHVISDHLVAFTAGTHEPAGTVLSAGTGAVAAHFIDRRAVGVADGLGWQLGDKGSGFWIGRAAAKATARQLSRAAELGPLTAAVSRHILGSATGGAPAGGATTWAEPFVGRVQERDPIYLAELAPLVSAAAVDGDPVAVRIVRAAAKRLAKTVAEIRPPGCSSPIVLAGSVLTASAPVRVTLQRRLRRRWEAPVLMAGDTGEAAAWLAAERLAGGG</sequence>
<dbReference type="EMBL" id="WLZY01000002">
    <property type="protein sequence ID" value="NDL56834.1"/>
    <property type="molecule type" value="Genomic_DNA"/>
</dbReference>
<dbReference type="PANTHER" id="PTHR43190">
    <property type="entry name" value="N-ACETYL-D-GLUCOSAMINE KINASE"/>
    <property type="match status" value="1"/>
</dbReference>
<proteinExistence type="predicted"/>
<dbReference type="InterPro" id="IPR052519">
    <property type="entry name" value="Euk-type_GlcNAc_Kinase"/>
</dbReference>
<dbReference type="InterPro" id="IPR002731">
    <property type="entry name" value="ATPase_BadF"/>
</dbReference>
<dbReference type="Gene3D" id="3.30.420.40">
    <property type="match status" value="2"/>
</dbReference>
<dbReference type="AlphaFoldDB" id="A0A7K3M0N3"/>